<protein>
    <submittedName>
        <fullName evidence="2">Uncharacterized protein</fullName>
    </submittedName>
</protein>
<name>A0ABR3V3B9_9PEZI</name>
<organism evidence="2 3">
    <name type="scientific">Phialemonium thermophilum</name>
    <dbReference type="NCBI Taxonomy" id="223376"/>
    <lineage>
        <taxon>Eukaryota</taxon>
        <taxon>Fungi</taxon>
        <taxon>Dikarya</taxon>
        <taxon>Ascomycota</taxon>
        <taxon>Pezizomycotina</taxon>
        <taxon>Sordariomycetes</taxon>
        <taxon>Sordariomycetidae</taxon>
        <taxon>Cephalothecales</taxon>
        <taxon>Cephalothecaceae</taxon>
        <taxon>Phialemonium</taxon>
    </lineage>
</organism>
<evidence type="ECO:0000313" key="3">
    <source>
        <dbReference type="Proteomes" id="UP001586593"/>
    </source>
</evidence>
<proteinExistence type="predicted"/>
<gene>
    <name evidence="2" type="ORF">VTK73DRAFT_5414</name>
</gene>
<keyword evidence="3" id="KW-1185">Reference proteome</keyword>
<accession>A0ABR3V3B9</accession>
<reference evidence="2 3" key="1">
    <citation type="journal article" date="2024" name="Commun. Biol.">
        <title>Comparative genomic analysis of thermophilic fungi reveals convergent evolutionary adaptations and gene losses.</title>
        <authorList>
            <person name="Steindorff A.S."/>
            <person name="Aguilar-Pontes M.V."/>
            <person name="Robinson A.J."/>
            <person name="Andreopoulos B."/>
            <person name="LaButti K."/>
            <person name="Kuo A."/>
            <person name="Mondo S."/>
            <person name="Riley R."/>
            <person name="Otillar R."/>
            <person name="Haridas S."/>
            <person name="Lipzen A."/>
            <person name="Grimwood J."/>
            <person name="Schmutz J."/>
            <person name="Clum A."/>
            <person name="Reid I.D."/>
            <person name="Moisan M.C."/>
            <person name="Butler G."/>
            <person name="Nguyen T.T.M."/>
            <person name="Dewar K."/>
            <person name="Conant G."/>
            <person name="Drula E."/>
            <person name="Henrissat B."/>
            <person name="Hansel C."/>
            <person name="Singer S."/>
            <person name="Hutchinson M.I."/>
            <person name="de Vries R.P."/>
            <person name="Natvig D.O."/>
            <person name="Powell A.J."/>
            <person name="Tsang A."/>
            <person name="Grigoriev I.V."/>
        </authorList>
    </citation>
    <scope>NUCLEOTIDE SEQUENCE [LARGE SCALE GENOMIC DNA]</scope>
    <source>
        <strain evidence="2 3">ATCC 24622</strain>
    </source>
</reference>
<sequence length="120" mass="11953">MPPPQRLRAEAHAPQDVEPLGVGAQVRVHGLAGHVLAGGDAKLAAHGEVAEVEGAGEVVGAERRVEALAGPDAARRGLGVEEHDVGGRVVLEEGLGGAEARGAGADDEDVDHGGAAASRL</sequence>
<feature type="region of interest" description="Disordered" evidence="1">
    <location>
        <begin position="99"/>
        <end position="120"/>
    </location>
</feature>
<comment type="caution">
    <text evidence="2">The sequence shown here is derived from an EMBL/GenBank/DDBJ whole genome shotgun (WGS) entry which is preliminary data.</text>
</comment>
<dbReference type="Proteomes" id="UP001586593">
    <property type="component" value="Unassembled WGS sequence"/>
</dbReference>
<dbReference type="EMBL" id="JAZHXJ010003008">
    <property type="protein sequence ID" value="KAL1835773.1"/>
    <property type="molecule type" value="Genomic_DNA"/>
</dbReference>
<evidence type="ECO:0000256" key="1">
    <source>
        <dbReference type="SAM" id="MobiDB-lite"/>
    </source>
</evidence>
<evidence type="ECO:0000313" key="2">
    <source>
        <dbReference type="EMBL" id="KAL1835773.1"/>
    </source>
</evidence>